<feature type="domain" description="Methyltransferase type 11" evidence="4">
    <location>
        <begin position="57"/>
        <end position="146"/>
    </location>
</feature>
<keyword evidence="6" id="KW-1185">Reference proteome</keyword>
<dbReference type="SUPFAM" id="SSF53335">
    <property type="entry name" value="S-adenosyl-L-methionine-dependent methyltransferases"/>
    <property type="match status" value="1"/>
</dbReference>
<organism evidence="5 6">
    <name type="scientific">Streptosporangium brasiliense</name>
    <dbReference type="NCBI Taxonomy" id="47480"/>
    <lineage>
        <taxon>Bacteria</taxon>
        <taxon>Bacillati</taxon>
        <taxon>Actinomycetota</taxon>
        <taxon>Actinomycetes</taxon>
        <taxon>Streptosporangiales</taxon>
        <taxon>Streptosporangiaceae</taxon>
        <taxon>Streptosporangium</taxon>
    </lineage>
</organism>
<dbReference type="PANTHER" id="PTHR44942">
    <property type="entry name" value="METHYLTRANSF_11 DOMAIN-CONTAINING PROTEIN"/>
    <property type="match status" value="1"/>
</dbReference>
<evidence type="ECO:0000259" key="4">
    <source>
        <dbReference type="Pfam" id="PF08241"/>
    </source>
</evidence>
<name>A0ABT9R3W4_9ACTN</name>
<evidence type="ECO:0000256" key="1">
    <source>
        <dbReference type="ARBA" id="ARBA00008361"/>
    </source>
</evidence>
<dbReference type="InterPro" id="IPR029063">
    <property type="entry name" value="SAM-dependent_MTases_sf"/>
</dbReference>
<evidence type="ECO:0000313" key="6">
    <source>
        <dbReference type="Proteomes" id="UP001230426"/>
    </source>
</evidence>
<dbReference type="GO" id="GO:0032259">
    <property type="term" value="P:methylation"/>
    <property type="evidence" value="ECO:0007669"/>
    <property type="project" value="UniProtKB-KW"/>
</dbReference>
<accession>A0ABT9R3W4</accession>
<dbReference type="GO" id="GO:0008168">
    <property type="term" value="F:methyltransferase activity"/>
    <property type="evidence" value="ECO:0007669"/>
    <property type="project" value="UniProtKB-KW"/>
</dbReference>
<protein>
    <submittedName>
        <fullName evidence="5">SAM-dependent methyltransferase</fullName>
    </submittedName>
</protein>
<proteinExistence type="inferred from homology"/>
<evidence type="ECO:0000313" key="5">
    <source>
        <dbReference type="EMBL" id="MDP9863095.1"/>
    </source>
</evidence>
<keyword evidence="3" id="KW-0808">Transferase</keyword>
<dbReference type="InterPro" id="IPR051052">
    <property type="entry name" value="Diverse_substrate_MTase"/>
</dbReference>
<evidence type="ECO:0000256" key="3">
    <source>
        <dbReference type="ARBA" id="ARBA00022679"/>
    </source>
</evidence>
<dbReference type="Proteomes" id="UP001230426">
    <property type="component" value="Unassembled WGS sequence"/>
</dbReference>
<evidence type="ECO:0000256" key="2">
    <source>
        <dbReference type="ARBA" id="ARBA00022603"/>
    </source>
</evidence>
<dbReference type="EMBL" id="JAUSRB010000002">
    <property type="protein sequence ID" value="MDP9863095.1"/>
    <property type="molecule type" value="Genomic_DNA"/>
</dbReference>
<comment type="caution">
    <text evidence="5">The sequence shown here is derived from an EMBL/GenBank/DDBJ whole genome shotgun (WGS) entry which is preliminary data.</text>
</comment>
<dbReference type="PROSITE" id="PS01131">
    <property type="entry name" value="RRNA_A_DIMETH"/>
    <property type="match status" value="1"/>
</dbReference>
<dbReference type="Gene3D" id="3.40.50.150">
    <property type="entry name" value="Vaccinia Virus protein VP39"/>
    <property type="match status" value="1"/>
</dbReference>
<comment type="similarity">
    <text evidence="1">Belongs to the methyltransferase superfamily.</text>
</comment>
<dbReference type="PANTHER" id="PTHR44942:SF4">
    <property type="entry name" value="METHYLTRANSFERASE TYPE 11 DOMAIN-CONTAINING PROTEIN"/>
    <property type="match status" value="1"/>
</dbReference>
<sequence length="260" mass="27844">MSGSPTFDDVDPETLARRASSFGGQAAAYARERPDYPDDAVLWALGPVRERAPLRVLDLGAGTGKLTGVLLRHVADVVAVEPDAAMLAQLRDRLPGVRALPGTAEEIPLADGAVDAILVGQAMHWFDLDRALPEMARVLAPGGVLAGLWNLDDDRVPWVSGLKRVAASTVSFRRWRPAAAFLPGPHFGAGERAEFAHGQRRTAESMAATIATHSHVLTLPETERAELLARVLDYLRATPETAGGEFELPITTVVVRAPRG</sequence>
<dbReference type="RefSeq" id="WP_306859697.1">
    <property type="nucleotide sequence ID" value="NZ_JAUSRB010000002.1"/>
</dbReference>
<dbReference type="InterPro" id="IPR013216">
    <property type="entry name" value="Methyltransf_11"/>
</dbReference>
<gene>
    <name evidence="5" type="ORF">J2S55_002361</name>
</gene>
<keyword evidence="2 5" id="KW-0489">Methyltransferase</keyword>
<reference evidence="5 6" key="1">
    <citation type="submission" date="2023-07" db="EMBL/GenBank/DDBJ databases">
        <title>Sequencing the genomes of 1000 actinobacteria strains.</title>
        <authorList>
            <person name="Klenk H.-P."/>
        </authorList>
    </citation>
    <scope>NUCLEOTIDE SEQUENCE [LARGE SCALE GENOMIC DNA]</scope>
    <source>
        <strain evidence="5 6">DSM 44109</strain>
    </source>
</reference>
<dbReference type="Pfam" id="PF08241">
    <property type="entry name" value="Methyltransf_11"/>
    <property type="match status" value="1"/>
</dbReference>
<dbReference type="CDD" id="cd02440">
    <property type="entry name" value="AdoMet_MTases"/>
    <property type="match status" value="1"/>
</dbReference>
<dbReference type="InterPro" id="IPR020596">
    <property type="entry name" value="rRNA_Ade_Mease_Trfase_CS"/>
</dbReference>